<dbReference type="PANTHER" id="PTHR23048">
    <property type="entry name" value="MYOSIN LIGHT CHAIN 1, 3"/>
    <property type="match status" value="1"/>
</dbReference>
<name>A0ABN7SD11_OIKDI</name>
<dbReference type="Proteomes" id="UP001158576">
    <property type="component" value="Chromosome XSR"/>
</dbReference>
<dbReference type="InterPro" id="IPR011992">
    <property type="entry name" value="EF-hand-dom_pair"/>
</dbReference>
<evidence type="ECO:0000313" key="3">
    <source>
        <dbReference type="Proteomes" id="UP001158576"/>
    </source>
</evidence>
<evidence type="ECO:0000313" key="2">
    <source>
        <dbReference type="EMBL" id="CAG5095504.1"/>
    </source>
</evidence>
<dbReference type="EMBL" id="OU015569">
    <property type="protein sequence ID" value="CAG5095504.1"/>
    <property type="molecule type" value="Genomic_DNA"/>
</dbReference>
<dbReference type="PANTHER" id="PTHR23048:SF49">
    <property type="entry name" value="FI08416P-RELATED"/>
    <property type="match status" value="1"/>
</dbReference>
<protein>
    <submittedName>
        <fullName evidence="2">Oidioi.mRNA.OKI2018_I69.XSR.g14216.t1.cds</fullName>
    </submittedName>
</protein>
<dbReference type="Gene3D" id="1.10.238.10">
    <property type="entry name" value="EF-hand"/>
    <property type="match status" value="1"/>
</dbReference>
<gene>
    <name evidence="2" type="ORF">OKIOD_LOCUS5774</name>
</gene>
<proteinExistence type="predicted"/>
<feature type="region of interest" description="Disordered" evidence="1">
    <location>
        <begin position="1"/>
        <end position="21"/>
    </location>
</feature>
<accession>A0ABN7SD11</accession>
<reference evidence="2 3" key="1">
    <citation type="submission" date="2021-04" db="EMBL/GenBank/DDBJ databases">
        <authorList>
            <person name="Bliznina A."/>
        </authorList>
    </citation>
    <scope>NUCLEOTIDE SEQUENCE [LARGE SCALE GENOMIC DNA]</scope>
</reference>
<keyword evidence="3" id="KW-1185">Reference proteome</keyword>
<organism evidence="2 3">
    <name type="scientific">Oikopleura dioica</name>
    <name type="common">Tunicate</name>
    <dbReference type="NCBI Taxonomy" id="34765"/>
    <lineage>
        <taxon>Eukaryota</taxon>
        <taxon>Metazoa</taxon>
        <taxon>Chordata</taxon>
        <taxon>Tunicata</taxon>
        <taxon>Appendicularia</taxon>
        <taxon>Copelata</taxon>
        <taxon>Oikopleuridae</taxon>
        <taxon>Oikopleura</taxon>
    </lineage>
</organism>
<dbReference type="SUPFAM" id="SSF47473">
    <property type="entry name" value="EF-hand"/>
    <property type="match status" value="1"/>
</dbReference>
<evidence type="ECO:0000256" key="1">
    <source>
        <dbReference type="SAM" id="MobiDB-lite"/>
    </source>
</evidence>
<feature type="compositionally biased region" description="Polar residues" evidence="1">
    <location>
        <begin position="1"/>
        <end position="12"/>
    </location>
</feature>
<dbReference type="InterPro" id="IPR050230">
    <property type="entry name" value="CALM/Myosin/TropC-like"/>
</dbReference>
<sequence length="178" mass="19788">MSIATVGSSRENSPGACDSNMDIAPELKAAFEVFEREKKDDVIEISQLGDCLRMTNLVITETFLEAQRKRLKDDEIPSIDWNLFAGIYSAASGEVLAEDTLGESLKTLEVAKIFEDGTIGRRIKTSHLREFLTTFGDDPLTEEEAQELIQDMDQLLQGEVQSDAVAMELVHGMPLDEF</sequence>